<evidence type="ECO:0000256" key="2">
    <source>
        <dbReference type="ARBA" id="ARBA00023125"/>
    </source>
</evidence>
<dbReference type="InterPro" id="IPR036388">
    <property type="entry name" value="WH-like_DNA-bd_sf"/>
</dbReference>
<organism evidence="6 7">
    <name type="scientific">Actinomadura violacea</name>
    <dbReference type="NCBI Taxonomy" id="2819934"/>
    <lineage>
        <taxon>Bacteria</taxon>
        <taxon>Bacillati</taxon>
        <taxon>Actinomycetota</taxon>
        <taxon>Actinomycetes</taxon>
        <taxon>Streptosporangiales</taxon>
        <taxon>Thermomonosporaceae</taxon>
        <taxon>Actinomadura</taxon>
    </lineage>
</organism>
<dbReference type="RefSeq" id="WP_208241748.1">
    <property type="nucleotide sequence ID" value="NZ_JAGEPF010000010.1"/>
</dbReference>
<dbReference type="SUPFAM" id="SSF46785">
    <property type="entry name" value="Winged helix' DNA-binding domain"/>
    <property type="match status" value="1"/>
</dbReference>
<comment type="caution">
    <text evidence="6">The sequence shown here is derived from an EMBL/GenBank/DDBJ whole genome shotgun (WGS) entry which is preliminary data.</text>
</comment>
<evidence type="ECO:0000256" key="3">
    <source>
        <dbReference type="ARBA" id="ARBA00023163"/>
    </source>
</evidence>
<evidence type="ECO:0000256" key="4">
    <source>
        <dbReference type="SAM" id="MobiDB-lite"/>
    </source>
</evidence>
<protein>
    <submittedName>
        <fullName evidence="6">GntR family transcriptional regulator</fullName>
    </submittedName>
</protein>
<dbReference type="InterPro" id="IPR000524">
    <property type="entry name" value="Tscrpt_reg_HTH_GntR"/>
</dbReference>
<dbReference type="CDD" id="cd07377">
    <property type="entry name" value="WHTH_GntR"/>
    <property type="match status" value="1"/>
</dbReference>
<sequence length="313" mass="33665">MESEKSQLRQPCQAKEVAALGQPSEQSSGTTDTTHLWRGIHDEIVRGILSGQYPPGSLLPSNAQIQQRYSVSTTTSRRVLAELASGGWAISQGTRGYIATTGHDAQYKLGDVLREAQAPTEVDPNAPANTPPEGAAQPVTPQWQQSPGLPRPQHTVPVGGSIPDVLATVIDVRVRAEPAPADVAHALGLSEPGTPVLVRRHVLADSTGMTPIELWTAFLPYSDQGALSQPEALTETWPQLLSRYSGEQVTTATSQVEARHPDSYEAYALRLPSNDIVLTRATTYLHANQPLSFTVSVWPARTTRLTVEGHPVA</sequence>
<dbReference type="Gene3D" id="1.10.10.10">
    <property type="entry name" value="Winged helix-like DNA-binding domain superfamily/Winged helix DNA-binding domain"/>
    <property type="match status" value="1"/>
</dbReference>
<dbReference type="PANTHER" id="PTHR44846">
    <property type="entry name" value="MANNOSYL-D-GLYCERATE TRANSPORT/METABOLISM SYSTEM REPRESSOR MNGR-RELATED"/>
    <property type="match status" value="1"/>
</dbReference>
<dbReference type="EMBL" id="JAGEPF010000010">
    <property type="protein sequence ID" value="MBO2459246.1"/>
    <property type="molecule type" value="Genomic_DNA"/>
</dbReference>
<dbReference type="InterPro" id="IPR028978">
    <property type="entry name" value="Chorismate_lyase_/UTRA_dom_sf"/>
</dbReference>
<dbReference type="SUPFAM" id="SSF64288">
    <property type="entry name" value="Chorismate lyase-like"/>
    <property type="match status" value="1"/>
</dbReference>
<name>A0ABS3RRJ1_9ACTN</name>
<evidence type="ECO:0000259" key="5">
    <source>
        <dbReference type="PROSITE" id="PS50949"/>
    </source>
</evidence>
<dbReference type="InterPro" id="IPR036390">
    <property type="entry name" value="WH_DNA-bd_sf"/>
</dbReference>
<evidence type="ECO:0000313" key="6">
    <source>
        <dbReference type="EMBL" id="MBO2459246.1"/>
    </source>
</evidence>
<dbReference type="SMART" id="SM00866">
    <property type="entry name" value="UTRA"/>
    <property type="match status" value="1"/>
</dbReference>
<proteinExistence type="predicted"/>
<dbReference type="Pfam" id="PF00392">
    <property type="entry name" value="GntR"/>
    <property type="match status" value="1"/>
</dbReference>
<dbReference type="InterPro" id="IPR011663">
    <property type="entry name" value="UTRA"/>
</dbReference>
<feature type="region of interest" description="Disordered" evidence="4">
    <location>
        <begin position="1"/>
        <end position="35"/>
    </location>
</feature>
<reference evidence="6 7" key="1">
    <citation type="submission" date="2021-03" db="EMBL/GenBank/DDBJ databases">
        <title>Actinomadura violae sp. nov., isolated from lichen in Thailand.</title>
        <authorList>
            <person name="Kanchanasin P."/>
            <person name="Saeng-In P."/>
            <person name="Phongsopitanun W."/>
            <person name="Yuki M."/>
            <person name="Kudo T."/>
            <person name="Ohkuma M."/>
            <person name="Tanasupawat S."/>
        </authorList>
    </citation>
    <scope>NUCLEOTIDE SEQUENCE [LARGE SCALE GENOMIC DNA]</scope>
    <source>
        <strain evidence="6 7">LCR2-06</strain>
    </source>
</reference>
<accession>A0ABS3RRJ1</accession>
<evidence type="ECO:0000313" key="7">
    <source>
        <dbReference type="Proteomes" id="UP000680206"/>
    </source>
</evidence>
<feature type="compositionally biased region" description="Polar residues" evidence="4">
    <location>
        <begin position="23"/>
        <end position="34"/>
    </location>
</feature>
<dbReference type="SMART" id="SM00345">
    <property type="entry name" value="HTH_GNTR"/>
    <property type="match status" value="1"/>
</dbReference>
<dbReference type="InterPro" id="IPR050679">
    <property type="entry name" value="Bact_HTH_transcr_reg"/>
</dbReference>
<dbReference type="Pfam" id="PF07702">
    <property type="entry name" value="UTRA"/>
    <property type="match status" value="1"/>
</dbReference>
<evidence type="ECO:0000256" key="1">
    <source>
        <dbReference type="ARBA" id="ARBA00023015"/>
    </source>
</evidence>
<keyword evidence="3" id="KW-0804">Transcription</keyword>
<dbReference type="PROSITE" id="PS50949">
    <property type="entry name" value="HTH_GNTR"/>
    <property type="match status" value="1"/>
</dbReference>
<dbReference type="PANTHER" id="PTHR44846:SF1">
    <property type="entry name" value="MANNOSYL-D-GLYCERATE TRANSPORT_METABOLISM SYSTEM REPRESSOR MNGR-RELATED"/>
    <property type="match status" value="1"/>
</dbReference>
<dbReference type="Gene3D" id="3.40.1410.10">
    <property type="entry name" value="Chorismate lyase-like"/>
    <property type="match status" value="1"/>
</dbReference>
<feature type="region of interest" description="Disordered" evidence="4">
    <location>
        <begin position="120"/>
        <end position="152"/>
    </location>
</feature>
<keyword evidence="7" id="KW-1185">Reference proteome</keyword>
<keyword evidence="2" id="KW-0238">DNA-binding</keyword>
<gene>
    <name evidence="6" type="ORF">J4709_16835</name>
</gene>
<keyword evidence="1" id="KW-0805">Transcription regulation</keyword>
<feature type="domain" description="HTH gntR-type" evidence="5">
    <location>
        <begin position="34"/>
        <end position="102"/>
    </location>
</feature>
<dbReference type="Proteomes" id="UP000680206">
    <property type="component" value="Unassembled WGS sequence"/>
</dbReference>